<reference evidence="1" key="1">
    <citation type="submission" date="2015-12" db="EMBL/GenBank/DDBJ databases">
        <title>Bioinformatic Analysis and Co-expression Study of Jacalin-related Lectin Gene Fv-mJRL1 in Flammulina velutipes.</title>
        <authorList>
            <person name="Xie B."/>
            <person name="Chen R."/>
        </authorList>
    </citation>
    <scope>NUCLEOTIDE SEQUENCE</scope>
    <source>
        <tissue evidence="1">Mycelium</tissue>
    </source>
</reference>
<proteinExistence type="predicted"/>
<dbReference type="InterPro" id="IPR036404">
    <property type="entry name" value="Jacalin-like_lectin_dom_sf"/>
</dbReference>
<dbReference type="Gene3D" id="2.100.10.30">
    <property type="entry name" value="Jacalin-like lectin domain"/>
    <property type="match status" value="1"/>
</dbReference>
<dbReference type="EMBL" id="KU310976">
    <property type="protein sequence ID" value="ALT22408.1"/>
    <property type="molecule type" value="Genomic_DNA"/>
</dbReference>
<organism evidence="1">
    <name type="scientific">Flammulina velutipes</name>
    <name type="common">Agaricus velutipes</name>
    <dbReference type="NCBI Taxonomy" id="38945"/>
    <lineage>
        <taxon>Eukaryota</taxon>
        <taxon>Fungi</taxon>
        <taxon>Dikarya</taxon>
        <taxon>Basidiomycota</taxon>
        <taxon>Agaricomycotina</taxon>
        <taxon>Agaricomycetes</taxon>
        <taxon>Agaricomycetidae</taxon>
        <taxon>Agaricales</taxon>
        <taxon>Marasmiineae</taxon>
        <taxon>Physalacriaceae</taxon>
        <taxon>Flammulina</taxon>
    </lineage>
</organism>
<dbReference type="SUPFAM" id="SSF51101">
    <property type="entry name" value="Mannose-binding lectins"/>
    <property type="match status" value="1"/>
</dbReference>
<gene>
    <name evidence="1" type="primary">JRL1</name>
</gene>
<protein>
    <submittedName>
        <fullName evidence="1">Jacalin-related lectin</fullName>
    </submittedName>
</protein>
<keyword evidence="1" id="KW-0430">Lectin</keyword>
<dbReference type="AlphaFoldDB" id="A0A0U3C0U2"/>
<dbReference type="GO" id="GO:0030246">
    <property type="term" value="F:carbohydrate binding"/>
    <property type="evidence" value="ECO:0007669"/>
    <property type="project" value="UniProtKB-KW"/>
</dbReference>
<name>A0A0U3C0U2_FLAVE</name>
<evidence type="ECO:0000313" key="1">
    <source>
        <dbReference type="EMBL" id="ALT22408.1"/>
    </source>
</evidence>
<accession>A0A0U3C0U2</accession>
<sequence>MPQNTNVYASLLGSISQTAAVGVNQEDYRPFNDLVDHGKFPVEQNIERITKIEIWAGDRVYGIQPTYELKDGSTSHPLHGRKTSSSEYYSADILENQWIVGVFGRRDTDKNIGSLSLVVFEADKGRVTVQGPWGSPPNPGTSFGTFGQVIALAGTDENSFGLCSISIVKDSSQGGPILLA</sequence>